<reference evidence="13" key="1">
    <citation type="submission" date="2020-11" db="EMBL/GenBank/DDBJ databases">
        <authorList>
            <person name="Tran Van P."/>
        </authorList>
    </citation>
    <scope>NUCLEOTIDE SEQUENCE</scope>
</reference>
<evidence type="ECO:0000256" key="3">
    <source>
        <dbReference type="ARBA" id="ARBA00022670"/>
    </source>
</evidence>
<dbReference type="InterPro" id="IPR042089">
    <property type="entry name" value="Peptidase_M13_dom_2"/>
</dbReference>
<evidence type="ECO:0000256" key="11">
    <source>
        <dbReference type="SAM" id="Phobius"/>
    </source>
</evidence>
<evidence type="ECO:0000256" key="8">
    <source>
        <dbReference type="ARBA" id="ARBA00023049"/>
    </source>
</evidence>
<dbReference type="InterPro" id="IPR032675">
    <property type="entry name" value="LRR_dom_sf"/>
</dbReference>
<dbReference type="Gene3D" id="2.60.40.10">
    <property type="entry name" value="Immunoglobulins"/>
    <property type="match status" value="1"/>
</dbReference>
<evidence type="ECO:0000259" key="12">
    <source>
        <dbReference type="PROSITE" id="PS50835"/>
    </source>
</evidence>
<feature type="domain" description="Ig-like" evidence="12">
    <location>
        <begin position="1094"/>
        <end position="1209"/>
    </location>
</feature>
<evidence type="ECO:0000313" key="13">
    <source>
        <dbReference type="EMBL" id="CAD7281547.1"/>
    </source>
</evidence>
<dbReference type="InterPro" id="IPR008753">
    <property type="entry name" value="Peptidase_M13_N"/>
</dbReference>
<evidence type="ECO:0000313" key="14">
    <source>
        <dbReference type="Proteomes" id="UP000678499"/>
    </source>
</evidence>
<dbReference type="InterPro" id="IPR003599">
    <property type="entry name" value="Ig_sub"/>
</dbReference>
<dbReference type="GO" id="GO:0016485">
    <property type="term" value="P:protein processing"/>
    <property type="evidence" value="ECO:0007669"/>
    <property type="project" value="TreeGrafter"/>
</dbReference>
<dbReference type="GO" id="GO:0046872">
    <property type="term" value="F:metal ion binding"/>
    <property type="evidence" value="ECO:0007669"/>
    <property type="project" value="UniProtKB-KW"/>
</dbReference>
<name>A0A7R9BTY9_9CRUS</name>
<dbReference type="SUPFAM" id="SSF48726">
    <property type="entry name" value="Immunoglobulin"/>
    <property type="match status" value="1"/>
</dbReference>
<dbReference type="PROSITE" id="PS51885">
    <property type="entry name" value="NEPRILYSIN"/>
    <property type="match status" value="1"/>
</dbReference>
<sequence length="1478" mass="166608">MALFLERKSKNKLPETSNRSKKSNGQDASNENGDDGHSDALVAVDGRGDVELPGEPLGRYDKFFMKLGIVRRESRIGILGMIALALLLFIIVIILAARLSERRTFDESQICLEPACLESSAALRSSISMGVIPCENIWEFSCGNWVANNPIPSTESSWSVLQKLRSETLMQYRTILNTLPQPMDPEGLDWNMVTFYSSCMDLENINIDGARYLKDDIRELGGWAVIRNWNRNSFDKDLTLRRLHAKYHVEPLFSISVVPDDTNIGMNIVKISQPKLGLPDGSFYYRPANDRLLTDYIQYIEDTVKELGAPGPDAKQFALNIFYLEKRIVELMPLRQEYSNPVLAYHRLTLGELRTKANGVQWLEIIREMYPDAGVNQNTEVLIVSEKFVEDVSQMFSANDMQGLNNFLMWKLAAKMSPFLSKEYRALYDLYSTKITGADAQQTRWDFCTEALENVFGHALKSIFYKNMENRRSSEEAVEKIFARLKSVLSSEVEGGSGFEEETKKSFITKLRSMKLQVGYPENMMEKKYLESLYQRLTVQKNGFYRNIFYGDEYKRFVEQEALIRPTDDLRWREELLSRVPVYVHRSNLLIVPAELLQTPFFDGNYPRSFIYGSVGVMMARAMLSAVDEIGVHYSAEGILEFPSSAMTLNISPIQTCVNESLAEITDLPLVVDSVMNCTAKDIGGLNLAMMSLDDSLEEEAELPQPGVPFDPFGIFFTSAANIFCGSAKAKQEEIDSVVNQCLPNKQRLREAFRHVSEFGDAFSCNGQDWSSSSPKCDGIFYGMERVAFTCLAVYLFYVTGVVCVHDDFSSAVAVEDVANCVTTEHDNAWHISCSSQESLDTFCSKDPQLPVKSLQLSASTSVDLSCLKKFKDLREISLDLNHAKGSHVLAQSLLQSVEVLMIKNTDLSGEVVRFSGGKKLQKLVLHSCGLDNVEWIRKIVSSASRNFRTLDLSNNRLNMMDLCKVFSNSHLEEIRMQGNDWRGSLPKKCFNDHVKVLDLSSNPGMDLSLTSLPGNLVDLILRSNALRRIPMSVISKIITLKSLDVSGNDIICDCGAKAFANAMSSGGAKVTGAVCEFSGGEIVEVVSELNCVPVTVNATSSNGPVRSGHAAILTCDPNDPAASITWVTPKNLVLHWFSPDNSSEFVHHPTLHLDVVEPVAKPEAFSRFVLDKNGRRLVVHDFNRRDVGFYHCVVDNGFSNDSHVFRVHMHHENMLDLELSSIITGASFSVSFFLLVLIVQLARMMVDRWGCCCSDNISPRAKRVGKMIQALEAYRCQQMEWLRESYGMQVKRLREYSAQQMGWVHESYMQGRLRVRRYTGQQMVRLRETYKIQQKTFNKIIENMPDLRPDACRTRIDDDDDLDIDDVEIDLRFLDQIVAEPPEVDGVDMDDDDDDESSRYYTPPDGRSPERVVVPQSHRSVEEEEEEEDADEERNALLPVVIESDSVLPIVIVEQACPVEEGECAEESNAICTEEHV</sequence>
<feature type="region of interest" description="Disordered" evidence="10">
    <location>
        <begin position="1"/>
        <end position="40"/>
    </location>
</feature>
<dbReference type="EMBL" id="CAJPEX010002965">
    <property type="protein sequence ID" value="CAG0921699.1"/>
    <property type="molecule type" value="Genomic_DNA"/>
</dbReference>
<dbReference type="Gene3D" id="3.40.390.10">
    <property type="entry name" value="Collagenase (Catalytic Domain)"/>
    <property type="match status" value="1"/>
</dbReference>
<accession>A0A7R9BTY9</accession>
<feature type="region of interest" description="Disordered" evidence="10">
    <location>
        <begin position="1381"/>
        <end position="1435"/>
    </location>
</feature>
<dbReference type="InterPro" id="IPR007110">
    <property type="entry name" value="Ig-like_dom"/>
</dbReference>
<evidence type="ECO:0000256" key="2">
    <source>
        <dbReference type="ARBA" id="ARBA00007357"/>
    </source>
</evidence>
<dbReference type="EMBL" id="OA885002">
    <property type="protein sequence ID" value="CAD7281547.1"/>
    <property type="molecule type" value="Genomic_DNA"/>
</dbReference>
<dbReference type="Pfam" id="PF01431">
    <property type="entry name" value="Peptidase_M13"/>
    <property type="match status" value="1"/>
</dbReference>
<keyword evidence="3" id="KW-0645">Protease</keyword>
<dbReference type="Pfam" id="PF05649">
    <property type="entry name" value="Peptidase_M13_N"/>
    <property type="match status" value="1"/>
</dbReference>
<feature type="transmembrane region" description="Helical" evidence="11">
    <location>
        <begin position="1220"/>
        <end position="1240"/>
    </location>
</feature>
<keyword evidence="11" id="KW-0812">Transmembrane</keyword>
<organism evidence="13">
    <name type="scientific">Notodromas monacha</name>
    <dbReference type="NCBI Taxonomy" id="399045"/>
    <lineage>
        <taxon>Eukaryota</taxon>
        <taxon>Metazoa</taxon>
        <taxon>Ecdysozoa</taxon>
        <taxon>Arthropoda</taxon>
        <taxon>Crustacea</taxon>
        <taxon>Oligostraca</taxon>
        <taxon>Ostracoda</taxon>
        <taxon>Podocopa</taxon>
        <taxon>Podocopida</taxon>
        <taxon>Cypridocopina</taxon>
        <taxon>Cypridoidea</taxon>
        <taxon>Cyprididae</taxon>
        <taxon>Notodromas</taxon>
    </lineage>
</organism>
<feature type="transmembrane region" description="Helical" evidence="11">
    <location>
        <begin position="76"/>
        <end position="97"/>
    </location>
</feature>
<dbReference type="GO" id="GO:0005886">
    <property type="term" value="C:plasma membrane"/>
    <property type="evidence" value="ECO:0007669"/>
    <property type="project" value="TreeGrafter"/>
</dbReference>
<dbReference type="PANTHER" id="PTHR11733:SF228">
    <property type="entry name" value="PROTEIN GONE EARLY"/>
    <property type="match status" value="1"/>
</dbReference>
<dbReference type="InterPro" id="IPR003598">
    <property type="entry name" value="Ig_sub2"/>
</dbReference>
<evidence type="ECO:0000256" key="1">
    <source>
        <dbReference type="ARBA" id="ARBA00001947"/>
    </source>
</evidence>
<dbReference type="InterPro" id="IPR018497">
    <property type="entry name" value="Peptidase_M13_C"/>
</dbReference>
<dbReference type="Pfam" id="PF13516">
    <property type="entry name" value="LRR_6"/>
    <property type="match status" value="1"/>
</dbReference>
<dbReference type="SUPFAM" id="SSF52058">
    <property type="entry name" value="L domain-like"/>
    <property type="match status" value="1"/>
</dbReference>
<dbReference type="Proteomes" id="UP000678499">
    <property type="component" value="Unassembled WGS sequence"/>
</dbReference>
<dbReference type="InterPro" id="IPR013783">
    <property type="entry name" value="Ig-like_fold"/>
</dbReference>
<gene>
    <name evidence="13" type="ORF">NMOB1V02_LOCUS9191</name>
</gene>
<evidence type="ECO:0000256" key="6">
    <source>
        <dbReference type="ARBA" id="ARBA00022801"/>
    </source>
</evidence>
<proteinExistence type="inferred from homology"/>
<dbReference type="OrthoDB" id="10061535at2759"/>
<keyword evidence="5" id="KW-0732">Signal</keyword>
<dbReference type="SMART" id="SM00409">
    <property type="entry name" value="IG"/>
    <property type="match status" value="1"/>
</dbReference>
<evidence type="ECO:0000256" key="9">
    <source>
        <dbReference type="ARBA" id="ARBA00023157"/>
    </source>
</evidence>
<protein>
    <recommendedName>
        <fullName evidence="12">Ig-like domain-containing protein</fullName>
    </recommendedName>
</protein>
<evidence type="ECO:0000256" key="7">
    <source>
        <dbReference type="ARBA" id="ARBA00022833"/>
    </source>
</evidence>
<dbReference type="InterPro" id="IPR024079">
    <property type="entry name" value="MetalloPept_cat_dom_sf"/>
</dbReference>
<dbReference type="PANTHER" id="PTHR11733">
    <property type="entry name" value="ZINC METALLOPROTEASE FAMILY M13 NEPRILYSIN-RELATED"/>
    <property type="match status" value="1"/>
</dbReference>
<keyword evidence="7" id="KW-0862">Zinc</keyword>
<dbReference type="Gene3D" id="1.10.1380.10">
    <property type="entry name" value="Neutral endopeptidase , domain2"/>
    <property type="match status" value="1"/>
</dbReference>
<comment type="cofactor">
    <cofactor evidence="1">
        <name>Zn(2+)</name>
        <dbReference type="ChEBI" id="CHEBI:29105"/>
    </cofactor>
</comment>
<keyword evidence="9" id="KW-1015">Disulfide bond</keyword>
<dbReference type="InterPro" id="IPR036179">
    <property type="entry name" value="Ig-like_dom_sf"/>
</dbReference>
<keyword evidence="11" id="KW-0472">Membrane</keyword>
<keyword evidence="4" id="KW-0479">Metal-binding</keyword>
<dbReference type="SMART" id="SM00408">
    <property type="entry name" value="IGc2"/>
    <property type="match status" value="1"/>
</dbReference>
<evidence type="ECO:0000256" key="5">
    <source>
        <dbReference type="ARBA" id="ARBA00022729"/>
    </source>
</evidence>
<feature type="compositionally biased region" description="Acidic residues" evidence="10">
    <location>
        <begin position="1383"/>
        <end position="1397"/>
    </location>
</feature>
<dbReference type="InterPro" id="IPR000718">
    <property type="entry name" value="Peptidase_M13"/>
</dbReference>
<dbReference type="InterPro" id="IPR001611">
    <property type="entry name" value="Leu-rich_rpt"/>
</dbReference>
<keyword evidence="8" id="KW-0482">Metalloprotease</keyword>
<dbReference type="GO" id="GO:0004222">
    <property type="term" value="F:metalloendopeptidase activity"/>
    <property type="evidence" value="ECO:0007669"/>
    <property type="project" value="InterPro"/>
</dbReference>
<dbReference type="SUPFAM" id="SSF55486">
    <property type="entry name" value="Metalloproteases ('zincins'), catalytic domain"/>
    <property type="match status" value="1"/>
</dbReference>
<dbReference type="Gene3D" id="3.80.10.10">
    <property type="entry name" value="Ribonuclease Inhibitor"/>
    <property type="match status" value="1"/>
</dbReference>
<dbReference type="PROSITE" id="PS50835">
    <property type="entry name" value="IG_LIKE"/>
    <property type="match status" value="1"/>
</dbReference>
<keyword evidence="6" id="KW-0378">Hydrolase</keyword>
<evidence type="ECO:0000256" key="10">
    <source>
        <dbReference type="SAM" id="MobiDB-lite"/>
    </source>
</evidence>
<keyword evidence="11" id="KW-1133">Transmembrane helix</keyword>
<comment type="similarity">
    <text evidence="2">Belongs to the peptidase M13 family.</text>
</comment>
<feature type="compositionally biased region" description="Acidic residues" evidence="10">
    <location>
        <begin position="1423"/>
        <end position="1433"/>
    </location>
</feature>
<keyword evidence="14" id="KW-1185">Reference proteome</keyword>
<evidence type="ECO:0000256" key="4">
    <source>
        <dbReference type="ARBA" id="ARBA00022723"/>
    </source>
</evidence>
<dbReference type="CDD" id="cd08662">
    <property type="entry name" value="M13"/>
    <property type="match status" value="1"/>
</dbReference>